<sequence>MTAHSCQLATLQRPPRVTGAIGKSYNQRSERAALWSLGTICLGAEAALANNPSPPRYGLRAQDEYQLAACRHLLLDGSLWSGTRTSNFDVLFHKAPRELLNCINMECYCHTHECNLITDET</sequence>
<accession>A0A821TID1</accession>
<evidence type="ECO:0000313" key="1">
    <source>
        <dbReference type="EMBL" id="CAF4877082.1"/>
    </source>
</evidence>
<comment type="caution">
    <text evidence="1">The sequence shown here is derived from an EMBL/GenBank/DDBJ whole genome shotgun (WGS) entry which is preliminary data.</text>
</comment>
<gene>
    <name evidence="1" type="ORF">PMACD_LOCUS9263</name>
</gene>
<dbReference type="EMBL" id="CAJOBZ010000025">
    <property type="protein sequence ID" value="CAF4877082.1"/>
    <property type="molecule type" value="Genomic_DNA"/>
</dbReference>
<organism evidence="1 2">
    <name type="scientific">Pieris macdunnoughi</name>
    <dbReference type="NCBI Taxonomy" id="345717"/>
    <lineage>
        <taxon>Eukaryota</taxon>
        <taxon>Metazoa</taxon>
        <taxon>Ecdysozoa</taxon>
        <taxon>Arthropoda</taxon>
        <taxon>Hexapoda</taxon>
        <taxon>Insecta</taxon>
        <taxon>Pterygota</taxon>
        <taxon>Neoptera</taxon>
        <taxon>Endopterygota</taxon>
        <taxon>Lepidoptera</taxon>
        <taxon>Glossata</taxon>
        <taxon>Ditrysia</taxon>
        <taxon>Papilionoidea</taxon>
        <taxon>Pieridae</taxon>
        <taxon>Pierinae</taxon>
        <taxon>Pieris</taxon>
    </lineage>
</organism>
<reference evidence="1" key="1">
    <citation type="submission" date="2021-02" db="EMBL/GenBank/DDBJ databases">
        <authorList>
            <person name="Steward A R."/>
        </authorList>
    </citation>
    <scope>NUCLEOTIDE SEQUENCE</scope>
</reference>
<protein>
    <submittedName>
        <fullName evidence="1">Uncharacterized protein</fullName>
    </submittedName>
</protein>
<proteinExistence type="predicted"/>
<name>A0A821TID1_9NEOP</name>
<keyword evidence="2" id="KW-1185">Reference proteome</keyword>
<dbReference type="AlphaFoldDB" id="A0A821TID1"/>
<dbReference type="Proteomes" id="UP000663880">
    <property type="component" value="Unassembled WGS sequence"/>
</dbReference>
<evidence type="ECO:0000313" key="2">
    <source>
        <dbReference type="Proteomes" id="UP000663880"/>
    </source>
</evidence>